<dbReference type="Gene3D" id="3.30.40.10">
    <property type="entry name" value="Zinc/RING finger domain, C3HC4 (zinc finger)"/>
    <property type="match status" value="1"/>
</dbReference>
<dbReference type="GO" id="GO:0005524">
    <property type="term" value="F:ATP binding"/>
    <property type="evidence" value="ECO:0007669"/>
    <property type="project" value="InterPro"/>
</dbReference>
<evidence type="ECO:0000259" key="11">
    <source>
        <dbReference type="PROSITE" id="PS51192"/>
    </source>
</evidence>
<dbReference type="Proteomes" id="UP000467700">
    <property type="component" value="Unassembled WGS sequence"/>
</dbReference>
<dbReference type="SUPFAM" id="SSF57850">
    <property type="entry name" value="RING/U-box"/>
    <property type="match status" value="1"/>
</dbReference>
<feature type="region of interest" description="Disordered" evidence="9">
    <location>
        <begin position="937"/>
        <end position="999"/>
    </location>
</feature>
<dbReference type="InterPro" id="IPR013083">
    <property type="entry name" value="Znf_RING/FYVE/PHD"/>
</dbReference>
<dbReference type="SMART" id="SM00184">
    <property type="entry name" value="RING"/>
    <property type="match status" value="1"/>
</dbReference>
<dbReference type="GO" id="GO:0016787">
    <property type="term" value="F:hydrolase activity"/>
    <property type="evidence" value="ECO:0007669"/>
    <property type="project" value="UniProtKB-KW"/>
</dbReference>
<evidence type="ECO:0000256" key="7">
    <source>
        <dbReference type="PROSITE-ProRule" id="PRU00175"/>
    </source>
</evidence>
<keyword evidence="8" id="KW-0175">Coiled coil</keyword>
<dbReference type="GO" id="GO:0006974">
    <property type="term" value="P:DNA damage response"/>
    <property type="evidence" value="ECO:0007669"/>
    <property type="project" value="TreeGrafter"/>
</dbReference>
<dbReference type="CDD" id="cd18793">
    <property type="entry name" value="SF2_C_SNF"/>
    <property type="match status" value="1"/>
</dbReference>
<keyword evidence="1" id="KW-0479">Metal-binding</keyword>
<dbReference type="GO" id="GO:0008270">
    <property type="term" value="F:zinc ion binding"/>
    <property type="evidence" value="ECO:0007669"/>
    <property type="project" value="UniProtKB-KW"/>
</dbReference>
<feature type="coiled-coil region" evidence="8">
    <location>
        <begin position="886"/>
        <end position="923"/>
    </location>
</feature>
<proteinExistence type="predicted"/>
<dbReference type="InterPro" id="IPR014001">
    <property type="entry name" value="Helicase_ATP-bd"/>
</dbReference>
<keyword evidence="2" id="KW-0547">Nucleotide-binding</keyword>
<evidence type="ECO:0000259" key="10">
    <source>
        <dbReference type="PROSITE" id="PS50089"/>
    </source>
</evidence>
<dbReference type="PROSITE" id="PS00518">
    <property type="entry name" value="ZF_RING_1"/>
    <property type="match status" value="1"/>
</dbReference>
<dbReference type="Gene3D" id="3.40.50.300">
    <property type="entry name" value="P-loop containing nucleotide triphosphate hydrolases"/>
    <property type="match status" value="2"/>
</dbReference>
<feature type="domain" description="RING-type" evidence="10">
    <location>
        <begin position="1340"/>
        <end position="1380"/>
    </location>
</feature>
<evidence type="ECO:0000256" key="1">
    <source>
        <dbReference type="ARBA" id="ARBA00022723"/>
    </source>
</evidence>
<dbReference type="InterPro" id="IPR038718">
    <property type="entry name" value="SNF2-like_sf"/>
</dbReference>
<evidence type="ECO:0000256" key="2">
    <source>
        <dbReference type="ARBA" id="ARBA00022741"/>
    </source>
</evidence>
<keyword evidence="6" id="KW-0067">ATP-binding</keyword>
<dbReference type="PANTHER" id="PTHR45865:SF1">
    <property type="entry name" value="E3 UBIQUITIN-PROTEIN LIGASE SHPRH"/>
    <property type="match status" value="1"/>
</dbReference>
<dbReference type="InterPro" id="IPR017907">
    <property type="entry name" value="Znf_RING_CS"/>
</dbReference>
<dbReference type="EMBL" id="CACVBS010000042">
    <property type="protein sequence ID" value="CAA7263986.1"/>
    <property type="molecule type" value="Genomic_DNA"/>
</dbReference>
<dbReference type="InterPro" id="IPR059033">
    <property type="entry name" value="C144_05_dom"/>
</dbReference>
<reference evidence="12 13" key="1">
    <citation type="submission" date="2020-01" db="EMBL/GenBank/DDBJ databases">
        <authorList>
            <person name="Gupta K D."/>
        </authorList>
    </citation>
    <scope>NUCLEOTIDE SEQUENCE [LARGE SCALE GENOMIC DNA]</scope>
</reference>
<dbReference type="OrthoDB" id="5330228at2759"/>
<dbReference type="PROSITE" id="PS50089">
    <property type="entry name" value="ZF_RING_2"/>
    <property type="match status" value="1"/>
</dbReference>
<evidence type="ECO:0000256" key="6">
    <source>
        <dbReference type="ARBA" id="ARBA00022840"/>
    </source>
</evidence>
<keyword evidence="4" id="KW-0378">Hydrolase</keyword>
<keyword evidence="5" id="KW-0862">Zinc</keyword>
<dbReference type="Pfam" id="PF00271">
    <property type="entry name" value="Helicase_C"/>
    <property type="match status" value="1"/>
</dbReference>
<evidence type="ECO:0000256" key="5">
    <source>
        <dbReference type="ARBA" id="ARBA00022833"/>
    </source>
</evidence>
<keyword evidence="13" id="KW-1185">Reference proteome</keyword>
<sequence length="1695" mass="189823">MSHVSHDLAVIPSRTPFGNSNKTRLSSVPPSSPTYLLLASRLWDQTSNYMRNTSSSHTASIRTQANSVWSTCSTQAFRPNLNVPLVTKIASIASGEDPDAPVKAGKRKSRQSSPTTRATKRTRTSLGLQENDDTGDSSDESASSAVAEKYPGLYGLRNRTESETELVPILHHTIQIQYLKGKPPNSGSATPDIKTRKKWDEEDGALQELLYSLSEPLTSPKAIDLGEIRLAEHNGRIVGVSADPRFHIEGDMWLFLVPALTIDGDSNDLSSSSDFLSACCTLQSVGKVHLDARLTIEIQPNASTDTERPDLPFLLHIEITVSLALPATLDFEPPKVVSKKAQRIALEDAQRRLLHAVYVDGGLASTAVCDPVTVSTFYTIMGPAPELPSKLAMDTMQPDLLRPTLLPFQRRSVAWLLQKEGMTVSEDGTVIADTSNHNFSFWREIQEGNHMWFLNLLSGELVDEQPAMPDIYGGMLAEEPGLGKTVETISLILLNPALPDWNPSLTRWDPIACLDVKAVKTTLIVTPPSLISQWRDELATHAPSLKVLIYDGWTKLKVPALKNEREFDRLAKLALDDKPKKKRRAKGKGKAAGDDDDMDVDEASIPSTRDDAGELLEWCDYVHQFDVVLITYNVLRSEIYVARPAPDRPRRDDAAYCPSGRARSPLVMVEWKRVVMDEVQMVGGGNAAEMVSLIPRLSSLAVSGTPAKAQMSDLIHVLKFLRIDQLVGGLKLWNRLLKPGFSMEFTAFLQHYGIRTAKANVTSELTIPPQTRYLVGIELGKVERHVYDQNLEAILLELGLDARGVAASNGWAVNSNLLRTSIRRLRGFCTHPQVGQLQRKGDGVFKPGALKTMDAVLQSMRDQNWRNLMEDWKLKVESILRTARLLQKVDTDMKRYQHSLEALKDAEEDAQQHVNEIKDILAQHDAKGKILIEEPALLRQQRQESDPVPKIKGKGKEREVESDDEDDGEVQDGEDSEEKKLPKTPAGEEHRNNEGPSAKFFQGDMYHVLGNTADEDAAYNAAEKLRRQILKATEDEANKAMGVFSGSKSKKVSLSDLVLDSNLLGQGGIRSSDLMVEVNFLIKNVLDEQAVLMWHWRTKIVELVTRPLNPEDEVDGQEYQRTLDDQGEVETYIQAYAGLLADRRQALMNERSLLATLDDRENSVQPPGVLDDQLDAEDLDALAKNVELHQELVAERKKFLKKLHERAIKSVLVDLTAVAAKILPDTHPERILVKDAIEKTRRYMSEQNALHTKLDADIALLRKAFNRRIVYFRQLQEISDSVGEIEWGDRTIPEALQAYEDEKTELEAKIKMSRARQRYLDNLSEKGVGAANEDENDQTCILCRYDFARGFITQCAHVFCEICMKQWLNRREGKTCPVCRVPVDPKTVQRFTINENEAPPQPVAGEPAPQSRRRIVYNTIGTHTFDKIQNMETYGDFGSKIQTLVRHLLYLKQADPGAKSIVFSAWADSLHIVELALQDNGIKCLRIDQTSRGEHAVHKFRKDKDTLVLLLHGERENAGLNITCASRVFLLESVVHHSFEIQAIARIDRLGQTRPTEVYCYYAMDTIERNILDLAARKGLSLYTKDNSSGTVNVSPFLSSEPEGQTVDGLDDHEFRQAKMNKWERALLQKGDFIHRLDDMLAILFPHMFEDIEFLLPRDEGNAEGDVEMRDGSTISLPVRRANEVNAAAGPSRLR</sequence>
<evidence type="ECO:0000313" key="12">
    <source>
        <dbReference type="EMBL" id="CAA7263986.1"/>
    </source>
</evidence>
<feature type="domain" description="Helicase ATP-binding" evidence="11">
    <location>
        <begin position="465"/>
        <end position="724"/>
    </location>
</feature>
<dbReference type="InterPro" id="IPR001841">
    <property type="entry name" value="Znf_RING"/>
</dbReference>
<feature type="region of interest" description="Disordered" evidence="9">
    <location>
        <begin position="95"/>
        <end position="146"/>
    </location>
</feature>
<protein>
    <submittedName>
        <fullName evidence="12">Uncharacterized protein</fullName>
    </submittedName>
</protein>
<dbReference type="InterPro" id="IPR001650">
    <property type="entry name" value="Helicase_C-like"/>
</dbReference>
<dbReference type="InterPro" id="IPR049730">
    <property type="entry name" value="SNF2/RAD54-like_C"/>
</dbReference>
<dbReference type="InterPro" id="IPR052583">
    <property type="entry name" value="ATP-helicase/E3_Ub-Ligase"/>
</dbReference>
<evidence type="ECO:0000256" key="3">
    <source>
        <dbReference type="ARBA" id="ARBA00022771"/>
    </source>
</evidence>
<dbReference type="GO" id="GO:0061630">
    <property type="term" value="F:ubiquitin protein ligase activity"/>
    <property type="evidence" value="ECO:0007669"/>
    <property type="project" value="TreeGrafter"/>
</dbReference>
<feature type="compositionally biased region" description="Basic and acidic residues" evidence="9">
    <location>
        <begin position="977"/>
        <end position="993"/>
    </location>
</feature>
<dbReference type="SMART" id="SM00487">
    <property type="entry name" value="DEXDc"/>
    <property type="match status" value="1"/>
</dbReference>
<dbReference type="PROSITE" id="PS51192">
    <property type="entry name" value="HELICASE_ATP_BIND_1"/>
    <property type="match status" value="1"/>
</dbReference>
<gene>
    <name evidence="12" type="ORF">AAE3_LOCUS6257</name>
</gene>
<accession>A0A8S0WBH3</accession>
<organism evidence="12 13">
    <name type="scientific">Cyclocybe aegerita</name>
    <name type="common">Black poplar mushroom</name>
    <name type="synonym">Agrocybe aegerita</name>
    <dbReference type="NCBI Taxonomy" id="1973307"/>
    <lineage>
        <taxon>Eukaryota</taxon>
        <taxon>Fungi</taxon>
        <taxon>Dikarya</taxon>
        <taxon>Basidiomycota</taxon>
        <taxon>Agaricomycotina</taxon>
        <taxon>Agaricomycetes</taxon>
        <taxon>Agaricomycetidae</taxon>
        <taxon>Agaricales</taxon>
        <taxon>Agaricineae</taxon>
        <taxon>Bolbitiaceae</taxon>
        <taxon>Cyclocybe</taxon>
    </lineage>
</organism>
<dbReference type="GO" id="GO:0005634">
    <property type="term" value="C:nucleus"/>
    <property type="evidence" value="ECO:0007669"/>
    <property type="project" value="TreeGrafter"/>
</dbReference>
<dbReference type="GO" id="GO:0000209">
    <property type="term" value="P:protein polyubiquitination"/>
    <property type="evidence" value="ECO:0007669"/>
    <property type="project" value="TreeGrafter"/>
</dbReference>
<dbReference type="InterPro" id="IPR000330">
    <property type="entry name" value="SNF2_N"/>
</dbReference>
<evidence type="ECO:0000313" key="13">
    <source>
        <dbReference type="Proteomes" id="UP000467700"/>
    </source>
</evidence>
<name>A0A8S0WBH3_CYCAE</name>
<evidence type="ECO:0000256" key="4">
    <source>
        <dbReference type="ARBA" id="ARBA00022801"/>
    </source>
</evidence>
<dbReference type="Pfam" id="PF00176">
    <property type="entry name" value="SNF2-rel_dom"/>
    <property type="match status" value="1"/>
</dbReference>
<dbReference type="SUPFAM" id="SSF52540">
    <property type="entry name" value="P-loop containing nucleoside triphosphate hydrolases"/>
    <property type="match status" value="2"/>
</dbReference>
<evidence type="ECO:0000256" key="9">
    <source>
        <dbReference type="SAM" id="MobiDB-lite"/>
    </source>
</evidence>
<comment type="caution">
    <text evidence="12">The sequence shown here is derived from an EMBL/GenBank/DDBJ whole genome shotgun (WGS) entry which is preliminary data.</text>
</comment>
<dbReference type="Pfam" id="PF26021">
    <property type="entry name" value="Ferritin_C144_05"/>
    <property type="match status" value="1"/>
</dbReference>
<dbReference type="InterPro" id="IPR027417">
    <property type="entry name" value="P-loop_NTPase"/>
</dbReference>
<feature type="compositionally biased region" description="Acidic residues" evidence="9">
    <location>
        <begin position="960"/>
        <end position="976"/>
    </location>
</feature>
<dbReference type="Gene3D" id="3.40.50.10810">
    <property type="entry name" value="Tandem AAA-ATPase domain"/>
    <property type="match status" value="2"/>
</dbReference>
<keyword evidence="3 7" id="KW-0863">Zinc-finger</keyword>
<feature type="compositionally biased region" description="Basic and acidic residues" evidence="9">
    <location>
        <begin position="941"/>
        <end position="959"/>
    </location>
</feature>
<dbReference type="PANTHER" id="PTHR45865">
    <property type="entry name" value="E3 UBIQUITIN-PROTEIN LIGASE SHPRH FAMILY MEMBER"/>
    <property type="match status" value="1"/>
</dbReference>
<feature type="compositionally biased region" description="Acidic residues" evidence="9">
    <location>
        <begin position="130"/>
        <end position="139"/>
    </location>
</feature>
<evidence type="ECO:0000256" key="8">
    <source>
        <dbReference type="SAM" id="Coils"/>
    </source>
</evidence>
<dbReference type="Pfam" id="PF13920">
    <property type="entry name" value="zf-C3HC4_3"/>
    <property type="match status" value="1"/>
</dbReference>
<feature type="region of interest" description="Disordered" evidence="9">
    <location>
        <begin position="581"/>
        <end position="601"/>
    </location>
</feature>